<dbReference type="InterPro" id="IPR003360">
    <property type="entry name" value="US22-like"/>
</dbReference>
<evidence type="ECO:0000256" key="1">
    <source>
        <dbReference type="SAM" id="MobiDB-lite"/>
    </source>
</evidence>
<evidence type="ECO:0000313" key="3">
    <source>
        <dbReference type="Proteomes" id="UP000103899"/>
    </source>
</evidence>
<dbReference type="GeneID" id="80534889"/>
<organism evidence="2 3">
    <name type="scientific">miniopterid betaherpesvirus 1</name>
    <dbReference type="NCBI Taxonomy" id="3070189"/>
    <lineage>
        <taxon>Viruses</taxon>
        <taxon>Duplodnaviria</taxon>
        <taxon>Heunggongvirae</taxon>
        <taxon>Peploviricota</taxon>
        <taxon>Herviviricetes</taxon>
        <taxon>Herpesvirales</taxon>
        <taxon>Orthoherpesviridae</taxon>
        <taxon>Betaherpesvirinae</taxon>
        <taxon>Quwivirus</taxon>
        <taxon>Quwivirus miniopteridbeta1</taxon>
    </lineage>
</organism>
<feature type="compositionally biased region" description="Basic and acidic residues" evidence="1">
    <location>
        <begin position="446"/>
        <end position="455"/>
    </location>
</feature>
<reference evidence="2 3" key="1">
    <citation type="journal article" date="2012" name="J. Virol.">
        <title>A Novel Bat Herpesvirus Encodes Homologues of Major Histocompatibility Complex Classes I and II, C-Type Lectin, and a Unique Family of Immune-Related Genes.</title>
        <authorList>
            <person name="Zhang H."/>
            <person name="Todd S."/>
            <person name="Tachedjian M."/>
            <person name="Barr J.A."/>
            <person name="Luo M."/>
            <person name="Yu M."/>
            <person name="Marsh G.A."/>
            <person name="Crameri G."/>
            <person name="Wang L.F."/>
        </authorList>
    </citation>
    <scope>NUCLEOTIDE SEQUENCE [LARGE SCALE GENOMIC DNA]</scope>
    <source>
        <strain evidence="2">B7D8</strain>
    </source>
</reference>
<dbReference type="EMBL" id="JQ805139">
    <property type="protein sequence ID" value="AFK83997.1"/>
    <property type="molecule type" value="Genomic_DNA"/>
</dbReference>
<feature type="compositionally biased region" description="Low complexity" evidence="1">
    <location>
        <begin position="464"/>
        <end position="475"/>
    </location>
</feature>
<dbReference type="Pfam" id="PF02393">
    <property type="entry name" value="US22"/>
    <property type="match status" value="2"/>
</dbReference>
<feature type="region of interest" description="Disordered" evidence="1">
    <location>
        <begin position="446"/>
        <end position="476"/>
    </location>
</feature>
<dbReference type="Proteomes" id="UP000103899">
    <property type="component" value="Segment"/>
</dbReference>
<name>I3VQF3_9BETA</name>
<dbReference type="KEGG" id="vg:80534889"/>
<protein>
    <submittedName>
        <fullName evidence="2">B151</fullName>
    </submittedName>
</protein>
<sequence>MWWYNWEKPRPLADGWLPGCYCHTTRRAFLRVMEDFKEIFISQADRRALETLVNDRSGTLLSLGAPCSWYLELQPASNIAEFSDNLLEDVIPESETVTVLGRCVILRVADVCEEGERRRCQKKGSGSAAKDRATRRDTGLVALLGKHTRFYLYDTVSDCLTMAARNIDELARFGLLMAECIYRNADVPYATVHPQRTVSRILRHSNDIDSMVSFLLSVACTDIVLHTPGVRGRPMKLLGDFRMCRRCWPFAGMSDEAFRELRTNLTLRLCCKWYPLGAVGAYRSSGFFHVSHLVLIDLFGAVYSLEIRDGRVYRAADDIHEFFKGGFVRVSGSRRLDHPLRRAARLERPFADDSHEVGYPFVNMGNSNDRDLHYRWLCREDRFRADMLRTWDNEDAFAQKARGPPEVMAGRLEDGPHSRAIEAIRMMEDNGVMDTVGASMAIRTVERASESDASPRPDGLAQHAAPAPSRSDPPATFEVALQDPGSDGGEFLTEGLQIQMGDDNVFREYGRADALAAAPADDNVPVVVDDEANGAAPPEPEIDPILAELLAEPDPGFHSEETFDEIAVKERQDEIAGYKDTRRSLEKQLAECYDLQRNISLAEVEARRVSRCKVKGGDYVKVFDFKPYNR</sequence>
<dbReference type="RefSeq" id="YP_010797186.1">
    <property type="nucleotide sequence ID" value="NC_076129.1"/>
</dbReference>
<keyword evidence="3" id="KW-1185">Reference proteome</keyword>
<proteinExistence type="predicted"/>
<evidence type="ECO:0000313" key="2">
    <source>
        <dbReference type="EMBL" id="AFK83997.1"/>
    </source>
</evidence>
<accession>I3VQF3</accession>